<dbReference type="EMBL" id="JBHUDZ010000012">
    <property type="protein sequence ID" value="MFD1603559.1"/>
    <property type="molecule type" value="Genomic_DNA"/>
</dbReference>
<evidence type="ECO:0008006" key="4">
    <source>
        <dbReference type="Google" id="ProtNLM"/>
    </source>
</evidence>
<name>A0ABW4HF90_9FLAO</name>
<reference evidence="3" key="1">
    <citation type="journal article" date="2019" name="Int. J. Syst. Evol. Microbiol.">
        <title>The Global Catalogue of Microorganisms (GCM) 10K type strain sequencing project: providing services to taxonomists for standard genome sequencing and annotation.</title>
        <authorList>
            <consortium name="The Broad Institute Genomics Platform"/>
            <consortium name="The Broad Institute Genome Sequencing Center for Infectious Disease"/>
            <person name="Wu L."/>
            <person name="Ma J."/>
        </authorList>
    </citation>
    <scope>NUCLEOTIDE SEQUENCE [LARGE SCALE GENOMIC DNA]</scope>
    <source>
        <strain evidence="3">CCUG 70865</strain>
    </source>
</reference>
<dbReference type="RefSeq" id="WP_379815108.1">
    <property type="nucleotide sequence ID" value="NZ_JBHUDZ010000012.1"/>
</dbReference>
<evidence type="ECO:0000313" key="3">
    <source>
        <dbReference type="Proteomes" id="UP001597138"/>
    </source>
</evidence>
<comment type="caution">
    <text evidence="2">The sequence shown here is derived from an EMBL/GenBank/DDBJ whole genome shotgun (WGS) entry which is preliminary data.</text>
</comment>
<accession>A0ABW4HF90</accession>
<evidence type="ECO:0000256" key="1">
    <source>
        <dbReference type="SAM" id="SignalP"/>
    </source>
</evidence>
<dbReference type="PROSITE" id="PS51257">
    <property type="entry name" value="PROKAR_LIPOPROTEIN"/>
    <property type="match status" value="1"/>
</dbReference>
<feature type="chain" id="PRO_5045497658" description="Lipoprotein" evidence="1">
    <location>
        <begin position="20"/>
        <end position="123"/>
    </location>
</feature>
<keyword evidence="1" id="KW-0732">Signal</keyword>
<sequence length="123" mass="14039">MKICRNLLLLFFVVSFLSCKPTQLTEIESRYILKGKDKLYLVNLIRENQKNGILGSAPALQIENNFITYSTKKLEEINISKDQIRSLKIMSSEKSIALLGKLGKDGYILISTTGKQKTFPEFY</sequence>
<keyword evidence="3" id="KW-1185">Reference proteome</keyword>
<evidence type="ECO:0000313" key="2">
    <source>
        <dbReference type="EMBL" id="MFD1603559.1"/>
    </source>
</evidence>
<proteinExistence type="predicted"/>
<gene>
    <name evidence="2" type="ORF">ACFSC2_12505</name>
</gene>
<organism evidence="2 3">
    <name type="scientific">Flavobacterium artemisiae</name>
    <dbReference type="NCBI Taxonomy" id="2126556"/>
    <lineage>
        <taxon>Bacteria</taxon>
        <taxon>Pseudomonadati</taxon>
        <taxon>Bacteroidota</taxon>
        <taxon>Flavobacteriia</taxon>
        <taxon>Flavobacteriales</taxon>
        <taxon>Flavobacteriaceae</taxon>
        <taxon>Flavobacterium</taxon>
    </lineage>
</organism>
<feature type="signal peptide" evidence="1">
    <location>
        <begin position="1"/>
        <end position="19"/>
    </location>
</feature>
<dbReference type="Proteomes" id="UP001597138">
    <property type="component" value="Unassembled WGS sequence"/>
</dbReference>
<protein>
    <recommendedName>
        <fullName evidence="4">Lipoprotein</fullName>
    </recommendedName>
</protein>